<dbReference type="InterPro" id="IPR045378">
    <property type="entry name" value="LNT_N"/>
</dbReference>
<evidence type="ECO:0000256" key="2">
    <source>
        <dbReference type="ARBA" id="ARBA00010065"/>
    </source>
</evidence>
<dbReference type="PANTHER" id="PTHR38686:SF1">
    <property type="entry name" value="APOLIPOPROTEIN N-ACYLTRANSFERASE"/>
    <property type="match status" value="1"/>
</dbReference>
<evidence type="ECO:0000256" key="3">
    <source>
        <dbReference type="ARBA" id="ARBA00022475"/>
    </source>
</evidence>
<organism evidence="11 12">
    <name type="scientific">Cruoricaptor ignavus</name>
    <dbReference type="NCBI Taxonomy" id="1118202"/>
    <lineage>
        <taxon>Bacteria</taxon>
        <taxon>Pseudomonadati</taxon>
        <taxon>Bacteroidota</taxon>
        <taxon>Flavobacteriia</taxon>
        <taxon>Flavobacteriales</taxon>
        <taxon>Weeksellaceae</taxon>
        <taxon>Cruoricaptor</taxon>
    </lineage>
</organism>
<dbReference type="HAMAP" id="MF_01148">
    <property type="entry name" value="Lnt"/>
    <property type="match status" value="1"/>
</dbReference>
<feature type="domain" description="CN hydrolase" evidence="10">
    <location>
        <begin position="234"/>
        <end position="510"/>
    </location>
</feature>
<dbReference type="SUPFAM" id="SSF56317">
    <property type="entry name" value="Carbon-nitrogen hydrolase"/>
    <property type="match status" value="1"/>
</dbReference>
<evidence type="ECO:0000256" key="5">
    <source>
        <dbReference type="ARBA" id="ARBA00022692"/>
    </source>
</evidence>
<keyword evidence="6 9" id="KW-1133">Transmembrane helix</keyword>
<evidence type="ECO:0000256" key="6">
    <source>
        <dbReference type="ARBA" id="ARBA00022989"/>
    </source>
</evidence>
<keyword evidence="12" id="KW-1185">Reference proteome</keyword>
<evidence type="ECO:0000256" key="4">
    <source>
        <dbReference type="ARBA" id="ARBA00022679"/>
    </source>
</evidence>
<dbReference type="Pfam" id="PF00795">
    <property type="entry name" value="CN_hydrolase"/>
    <property type="match status" value="1"/>
</dbReference>
<dbReference type="InterPro" id="IPR003010">
    <property type="entry name" value="C-N_Hydrolase"/>
</dbReference>
<evidence type="ECO:0000313" key="12">
    <source>
        <dbReference type="Proteomes" id="UP000184335"/>
    </source>
</evidence>
<comment type="pathway">
    <text evidence="9">Protein modification; lipoprotein biosynthesis (N-acyl transfer).</text>
</comment>
<evidence type="ECO:0000256" key="8">
    <source>
        <dbReference type="ARBA" id="ARBA00023315"/>
    </source>
</evidence>
<keyword evidence="4 9" id="KW-0808">Transferase</keyword>
<comment type="function">
    <text evidence="9">Catalyzes the phospholipid dependent N-acylation of the N-terminal cysteine of apolipoprotein, the last step in lipoprotein maturation.</text>
</comment>
<feature type="transmembrane region" description="Helical" evidence="9">
    <location>
        <begin position="123"/>
        <end position="143"/>
    </location>
</feature>
<evidence type="ECO:0000259" key="10">
    <source>
        <dbReference type="PROSITE" id="PS50263"/>
    </source>
</evidence>
<dbReference type="AlphaFoldDB" id="A0A1M6A3P9"/>
<feature type="transmembrane region" description="Helical" evidence="9">
    <location>
        <begin position="94"/>
        <end position="116"/>
    </location>
</feature>
<gene>
    <name evidence="9" type="primary">lnt</name>
    <name evidence="11" type="ORF">SAMN05443429_101132</name>
</gene>
<dbReference type="NCBIfam" id="TIGR00546">
    <property type="entry name" value="lnt"/>
    <property type="match status" value="1"/>
</dbReference>
<comment type="similarity">
    <text evidence="2 9">Belongs to the CN hydrolase family. Apolipoprotein N-acyltransferase subfamily.</text>
</comment>
<keyword evidence="7 9" id="KW-0472">Membrane</keyword>
<comment type="catalytic activity">
    <reaction evidence="9">
        <text>N-terminal S-1,2-diacyl-sn-glyceryl-L-cysteinyl-[lipoprotein] + a glycerophospholipid = N-acyl-S-1,2-diacyl-sn-glyceryl-L-cysteinyl-[lipoprotein] + a 2-acyl-sn-glycero-3-phospholipid + H(+)</text>
        <dbReference type="Rhea" id="RHEA:48228"/>
        <dbReference type="Rhea" id="RHEA-COMP:14681"/>
        <dbReference type="Rhea" id="RHEA-COMP:14684"/>
        <dbReference type="ChEBI" id="CHEBI:15378"/>
        <dbReference type="ChEBI" id="CHEBI:136912"/>
        <dbReference type="ChEBI" id="CHEBI:140656"/>
        <dbReference type="ChEBI" id="CHEBI:140657"/>
        <dbReference type="ChEBI" id="CHEBI:140660"/>
        <dbReference type="EC" id="2.3.1.269"/>
    </reaction>
</comment>
<accession>A0A1M6A3P9</accession>
<dbReference type="CDD" id="cd07571">
    <property type="entry name" value="ALP_N-acyl_transferase"/>
    <property type="match status" value="1"/>
</dbReference>
<reference evidence="11 12" key="1">
    <citation type="submission" date="2016-11" db="EMBL/GenBank/DDBJ databases">
        <authorList>
            <person name="Jaros S."/>
            <person name="Januszkiewicz K."/>
            <person name="Wedrychowicz H."/>
        </authorList>
    </citation>
    <scope>NUCLEOTIDE SEQUENCE [LARGE SCALE GENOMIC DNA]</scope>
    <source>
        <strain evidence="11 12">DSM 25479</strain>
    </source>
</reference>
<dbReference type="GO" id="GO:0042158">
    <property type="term" value="P:lipoprotein biosynthetic process"/>
    <property type="evidence" value="ECO:0007669"/>
    <property type="project" value="UniProtKB-UniRule"/>
</dbReference>
<dbReference type="EMBL" id="FQYI01000001">
    <property type="protein sequence ID" value="SHI31108.1"/>
    <property type="molecule type" value="Genomic_DNA"/>
</dbReference>
<proteinExistence type="inferred from homology"/>
<feature type="transmembrane region" description="Helical" evidence="9">
    <location>
        <begin position="163"/>
        <end position="189"/>
    </location>
</feature>
<name>A0A1M6A3P9_9FLAO</name>
<dbReference type="InterPro" id="IPR036526">
    <property type="entry name" value="C-N_Hydrolase_sf"/>
</dbReference>
<dbReference type="Proteomes" id="UP000184335">
    <property type="component" value="Unassembled WGS sequence"/>
</dbReference>
<feature type="transmembrane region" description="Helical" evidence="9">
    <location>
        <begin position="61"/>
        <end position="82"/>
    </location>
</feature>
<keyword evidence="11" id="KW-0449">Lipoprotein</keyword>
<evidence type="ECO:0000256" key="1">
    <source>
        <dbReference type="ARBA" id="ARBA00004651"/>
    </source>
</evidence>
<dbReference type="GO" id="GO:0016410">
    <property type="term" value="F:N-acyltransferase activity"/>
    <property type="evidence" value="ECO:0007669"/>
    <property type="project" value="UniProtKB-UniRule"/>
</dbReference>
<keyword evidence="3 9" id="KW-1003">Cell membrane</keyword>
<dbReference type="PROSITE" id="PS50263">
    <property type="entry name" value="CN_HYDROLASE"/>
    <property type="match status" value="1"/>
</dbReference>
<dbReference type="PANTHER" id="PTHR38686">
    <property type="entry name" value="APOLIPOPROTEIN N-ACYLTRANSFERASE"/>
    <property type="match status" value="1"/>
</dbReference>
<sequence length="552" mass="62467">MVLNSPSVKHIIISLISAALLSISWPTYGIPFFIFVALVPLMMAEHDIAKFSKIKRKGWRIFILAYLTFFIWNLVTTGWLYGSRNPDGSHSIPAVALPVILNSLFYALVFLCYHWYKKTQGTYWGLAFLVAIWMAFEKLHLSWELTWPWLNLGNVFSEYPKFIQWYDTVGATGGSFWILLVNVWVFYTLRIWQAGRKRKALIKNLSILALGILLPTIVSIYKYNNFNEKPIGEVSVLMLQPELDPYEEKYQKDSLQILHELLDLAKVDGNVKVDYFLAPETAVPGRGSISETGFSQSLLLQEIQKFLENNPNSVFASGMSTHRFFKVGEVLPSQAYELDSGNFVVSYNSAVQLANGESPVVYHKAKLVPGVEIFPYMNILKPLIGNAMLDFGGTVASLGIDEERAVFANPYNQGKMAPVICYESIYGEFVTEYIQKGANFIGIMTNDSWWGVSEGHRQLLSYARLRAIETRREIARSANSGISAHINALGEIEADTLYGDRTALFAKVKLYGGTTPYTRGGDLISRICIFAFGFLIFYTLIKKWQAKRQRKI</sequence>
<keyword evidence="5 9" id="KW-0812">Transmembrane</keyword>
<evidence type="ECO:0000256" key="7">
    <source>
        <dbReference type="ARBA" id="ARBA00023136"/>
    </source>
</evidence>
<dbReference type="Pfam" id="PF20154">
    <property type="entry name" value="LNT_N"/>
    <property type="match status" value="1"/>
</dbReference>
<evidence type="ECO:0000313" key="11">
    <source>
        <dbReference type="EMBL" id="SHI31108.1"/>
    </source>
</evidence>
<feature type="transmembrane region" description="Helical" evidence="9">
    <location>
        <begin position="12"/>
        <end position="41"/>
    </location>
</feature>
<keyword evidence="8 9" id="KW-0012">Acyltransferase</keyword>
<dbReference type="EC" id="2.3.1.269" evidence="9"/>
<dbReference type="STRING" id="1118202.SAMN05443429_101132"/>
<feature type="transmembrane region" description="Helical" evidence="9">
    <location>
        <begin position="523"/>
        <end position="541"/>
    </location>
</feature>
<dbReference type="GO" id="GO:0005886">
    <property type="term" value="C:plasma membrane"/>
    <property type="evidence" value="ECO:0007669"/>
    <property type="project" value="UniProtKB-SubCell"/>
</dbReference>
<dbReference type="InterPro" id="IPR004563">
    <property type="entry name" value="Apolipo_AcylTrfase"/>
</dbReference>
<feature type="transmembrane region" description="Helical" evidence="9">
    <location>
        <begin position="201"/>
        <end position="221"/>
    </location>
</feature>
<dbReference type="UniPathway" id="UPA00666"/>
<evidence type="ECO:0000256" key="9">
    <source>
        <dbReference type="HAMAP-Rule" id="MF_01148"/>
    </source>
</evidence>
<comment type="subcellular location">
    <subcellularLocation>
        <location evidence="1 9">Cell membrane</location>
        <topology evidence="1 9">Multi-pass membrane protein</topology>
    </subcellularLocation>
</comment>
<dbReference type="Gene3D" id="3.60.110.10">
    <property type="entry name" value="Carbon-nitrogen hydrolase"/>
    <property type="match status" value="1"/>
</dbReference>
<protein>
    <recommendedName>
        <fullName evidence="9">Apolipoprotein N-acyltransferase</fullName>
        <shortName evidence="9">ALP N-acyltransferase</shortName>
        <ecNumber evidence="9">2.3.1.269</ecNumber>
    </recommendedName>
</protein>